<gene>
    <name evidence="3" type="ORF">CYJ19_02735</name>
</gene>
<organism evidence="3 4">
    <name type="scientific">Winkia neuii</name>
    <dbReference type="NCBI Taxonomy" id="33007"/>
    <lineage>
        <taxon>Bacteria</taxon>
        <taxon>Bacillati</taxon>
        <taxon>Actinomycetota</taxon>
        <taxon>Actinomycetes</taxon>
        <taxon>Actinomycetales</taxon>
        <taxon>Actinomycetaceae</taxon>
        <taxon>Winkia</taxon>
    </lineage>
</organism>
<dbReference type="InterPro" id="IPR000601">
    <property type="entry name" value="PKD_dom"/>
</dbReference>
<dbReference type="PROSITE" id="PS50093">
    <property type="entry name" value="PKD"/>
    <property type="match status" value="1"/>
</dbReference>
<reference evidence="3 4" key="1">
    <citation type="submission" date="2017-12" db="EMBL/GenBank/DDBJ databases">
        <title>Phylogenetic diversity of female urinary microbiome.</title>
        <authorList>
            <person name="Thomas-White K."/>
            <person name="Wolfe A.J."/>
        </authorList>
    </citation>
    <scope>NUCLEOTIDE SEQUENCE [LARGE SCALE GENOMIC DNA]</scope>
    <source>
        <strain evidence="3 4">UMB0402</strain>
    </source>
</reference>
<proteinExistence type="predicted"/>
<evidence type="ECO:0000313" key="4">
    <source>
        <dbReference type="Proteomes" id="UP000235122"/>
    </source>
</evidence>
<dbReference type="EMBL" id="PKKO01000001">
    <property type="protein sequence ID" value="PKY73516.1"/>
    <property type="molecule type" value="Genomic_DNA"/>
</dbReference>
<protein>
    <recommendedName>
        <fullName evidence="2">PKD domain-containing protein</fullName>
    </recommendedName>
</protein>
<name>A0A2I1IQW0_9ACTO</name>
<keyword evidence="1" id="KW-0732">Signal</keyword>
<accession>A0A2I1IQW0</accession>
<feature type="chain" id="PRO_5014139190" description="PKD domain-containing protein" evidence="1">
    <location>
        <begin position="26"/>
        <end position="286"/>
    </location>
</feature>
<evidence type="ECO:0000313" key="3">
    <source>
        <dbReference type="EMBL" id="PKY73516.1"/>
    </source>
</evidence>
<feature type="domain" description="PKD" evidence="2">
    <location>
        <begin position="192"/>
        <end position="239"/>
    </location>
</feature>
<evidence type="ECO:0000256" key="1">
    <source>
        <dbReference type="SAM" id="SignalP"/>
    </source>
</evidence>
<keyword evidence="4" id="KW-1185">Reference proteome</keyword>
<comment type="caution">
    <text evidence="3">The sequence shown here is derived from an EMBL/GenBank/DDBJ whole genome shotgun (WGS) entry which is preliminary data.</text>
</comment>
<evidence type="ECO:0000259" key="2">
    <source>
        <dbReference type="PROSITE" id="PS50093"/>
    </source>
</evidence>
<sequence>MHPIKMRTLAVAAVVLALPIDMACADDVDDGFKAGANIAHGAISISVSRHNAGSVGSSFSGGGSSSGWVPPAVGAAAYKPQPVCTLGPQTPLSILSAAISTTTATSLLSTYKCTTPTNPTNPNQANPTQAAIAAIPETINHWAKTANLKNPQVSRQPNTKKVLPATPPVIAYTNATVQHQNLKVGPLNVTITARPTKYTWAWGDNTTTQTHTPGAAYPNQTITHEYAPAKKRQITLTTTWEIYYQAPGLPSAKLNQNLQTTSQSTPFEVTNTTTVLTNDAEKEQGH</sequence>
<dbReference type="AlphaFoldDB" id="A0A2I1IQW0"/>
<dbReference type="Proteomes" id="UP000235122">
    <property type="component" value="Unassembled WGS sequence"/>
</dbReference>
<feature type="signal peptide" evidence="1">
    <location>
        <begin position="1"/>
        <end position="25"/>
    </location>
</feature>